<dbReference type="InterPro" id="IPR039989">
    <property type="entry name" value="NUDT9"/>
</dbReference>
<proteinExistence type="predicted"/>
<dbReference type="Gene3D" id="3.90.79.10">
    <property type="entry name" value="Nucleoside Triphosphate Pyrophosphohydrolase"/>
    <property type="match status" value="1"/>
</dbReference>
<dbReference type="GO" id="GO:0047631">
    <property type="term" value="F:ADP-ribose diphosphatase activity"/>
    <property type="evidence" value="ECO:0007669"/>
    <property type="project" value="InterPro"/>
</dbReference>
<evidence type="ECO:0000313" key="2">
    <source>
        <dbReference type="EMBL" id="NDJ96437.1"/>
    </source>
</evidence>
<sequence length="206" mass="23467">MPRLKTYPRSDVSLFYVPKSKSSWMEEFVEYNPPYYTSNRVLNHPSWSDSESTEGIKFNQIDGNINRTSFMGIYDVINGIPRNPKCRTGIKGRGLLGKWGPNHAVDILISRLNSRRRVEFLCIIRKDTGKGAFPGGMVDNGETKVQAMIREAAEEVLNLKNSDELSRGISWLERNIPKGIDVFFYVLIISSFLDMLKTEETPTMHG</sequence>
<dbReference type="SUPFAM" id="SSF55811">
    <property type="entry name" value="Nudix"/>
    <property type="match status" value="1"/>
</dbReference>
<reference evidence="2" key="1">
    <citation type="submission" date="2018-11" db="EMBL/GenBank/DDBJ databases">
        <title>Myxobolus squamalis genome and transcriptome.</title>
        <authorList>
            <person name="Yahalomi D."/>
            <person name="Atkinson S.D."/>
            <person name="Neuhof M."/>
            <person name="Chang E.S."/>
            <person name="Philippe H."/>
            <person name="Cartwright P."/>
            <person name="Bartholomew J.L."/>
            <person name="Huchon D."/>
        </authorList>
    </citation>
    <scope>NUCLEOTIDE SEQUENCE</scope>
    <source>
        <strain evidence="2">71B08</strain>
        <tissue evidence="2">Whole</tissue>
    </source>
</reference>
<evidence type="ECO:0000259" key="1">
    <source>
        <dbReference type="Pfam" id="PF00293"/>
    </source>
</evidence>
<dbReference type="Pfam" id="PF00293">
    <property type="entry name" value="NUDIX"/>
    <property type="match status" value="1"/>
</dbReference>
<dbReference type="InterPro" id="IPR000086">
    <property type="entry name" value="NUDIX_hydrolase_dom"/>
</dbReference>
<name>A0A6B2FYI7_MYXSQ</name>
<dbReference type="AlphaFoldDB" id="A0A6B2FYI7"/>
<dbReference type="PANTHER" id="PTHR13030">
    <property type="entry name" value="NUDIX HYDROLASE"/>
    <property type="match status" value="1"/>
</dbReference>
<dbReference type="InterPro" id="IPR015797">
    <property type="entry name" value="NUDIX_hydrolase-like_dom_sf"/>
</dbReference>
<feature type="domain" description="Nudix hydrolase" evidence="1">
    <location>
        <begin position="111"/>
        <end position="166"/>
    </location>
</feature>
<accession>A0A6B2FYI7</accession>
<organism evidence="2">
    <name type="scientific">Myxobolus squamalis</name>
    <name type="common">Myxosporean</name>
    <dbReference type="NCBI Taxonomy" id="59785"/>
    <lineage>
        <taxon>Eukaryota</taxon>
        <taxon>Metazoa</taxon>
        <taxon>Cnidaria</taxon>
        <taxon>Myxozoa</taxon>
        <taxon>Myxosporea</taxon>
        <taxon>Bivalvulida</taxon>
        <taxon>Platysporina</taxon>
        <taxon>Myxobolidae</taxon>
        <taxon>Myxobolus</taxon>
    </lineage>
</organism>
<dbReference type="PANTHER" id="PTHR13030:SF8">
    <property type="entry name" value="ADP-RIBOSE PYROPHOSPHATASE, MITOCHONDRIAL"/>
    <property type="match status" value="1"/>
</dbReference>
<dbReference type="Pfam" id="PF25969">
    <property type="entry name" value="NUDT9_N"/>
    <property type="match status" value="1"/>
</dbReference>
<protein>
    <submittedName>
        <fullName evidence="2">ADP-ribose pyrophosphatase, mitochondrial (Trinotate prediction)</fullName>
    </submittedName>
</protein>
<dbReference type="EMBL" id="GHBR01001057">
    <property type="protein sequence ID" value="NDJ96437.1"/>
    <property type="molecule type" value="Transcribed_RNA"/>
</dbReference>